<dbReference type="InterPro" id="IPR000421">
    <property type="entry name" value="FA58C"/>
</dbReference>
<feature type="domain" description="F5/8 type C" evidence="8">
    <location>
        <begin position="99"/>
        <end position="248"/>
    </location>
</feature>
<dbReference type="GeneID" id="136808477"/>
<proteinExistence type="predicted"/>
<dbReference type="CDD" id="cd00057">
    <property type="entry name" value="FA58C"/>
    <property type="match status" value="1"/>
</dbReference>
<reference evidence="9" key="1">
    <citation type="submission" date="2021-01" db="UniProtKB">
        <authorList>
            <consortium name="EnsemblMetazoa"/>
        </authorList>
    </citation>
    <scope>IDENTIFICATION</scope>
</reference>
<dbReference type="PROSITE" id="PS50022">
    <property type="entry name" value="FA58C_3"/>
    <property type="match status" value="1"/>
</dbReference>
<evidence type="ECO:0000313" key="9">
    <source>
        <dbReference type="EnsemblMetazoa" id="CLYHEMP020171.1"/>
    </source>
</evidence>
<dbReference type="EnsemblMetazoa" id="CLYHEMT020171.1">
    <property type="protein sequence ID" value="CLYHEMP020171.1"/>
    <property type="gene ID" value="CLYHEMG020171"/>
</dbReference>
<evidence type="ECO:0000256" key="5">
    <source>
        <dbReference type="ARBA" id="ARBA00023136"/>
    </source>
</evidence>
<feature type="chain" id="PRO_5029589527" description="F5/8 type C domain-containing protein" evidence="7">
    <location>
        <begin position="24"/>
        <end position="302"/>
    </location>
</feature>
<sequence>MSVLFLESISVSILILFILSASGQNRGLFVRGRRPLPIDGHWNSWGPWSECYLNSKNVENFYPSLENFQIQNRNRSCDNPKPINGGEDCEPPTHRFKQCSCMNPLGMETKLIADSQISSTPHFNSYSASQGRIGDEYNGWCSNVKESHFNKIYLEIDFGKFANVGAIEMEGSNKNGRVTRYSLEYSLNGKDWENIIPKNGFKGKFKGNLVPGRSRANFSQHRVMKYLRVIPLKSYGDYPCLKIEPFGCTFTCGEVLTSDYGKISGNSRVDIDQNCLWRIEVLTQVHCLLISQYLIYFASMVI</sequence>
<dbReference type="RefSeq" id="XP_066921107.1">
    <property type="nucleotide sequence ID" value="XM_067065006.1"/>
</dbReference>
<keyword evidence="10" id="KW-1185">Reference proteome</keyword>
<dbReference type="GO" id="GO:0007155">
    <property type="term" value="P:cell adhesion"/>
    <property type="evidence" value="ECO:0007669"/>
    <property type="project" value="UniProtKB-KW"/>
</dbReference>
<feature type="signal peptide" evidence="7">
    <location>
        <begin position="1"/>
        <end position="23"/>
    </location>
</feature>
<dbReference type="GO" id="GO:0005886">
    <property type="term" value="C:plasma membrane"/>
    <property type="evidence" value="ECO:0007669"/>
    <property type="project" value="TreeGrafter"/>
</dbReference>
<evidence type="ECO:0000256" key="3">
    <source>
        <dbReference type="ARBA" id="ARBA00022525"/>
    </source>
</evidence>
<dbReference type="Gene3D" id="2.60.120.260">
    <property type="entry name" value="Galactose-binding domain-like"/>
    <property type="match status" value="1"/>
</dbReference>
<keyword evidence="4" id="KW-0130">Cell adhesion</keyword>
<dbReference type="InterPro" id="IPR050633">
    <property type="entry name" value="Neuropilin_MCO_CoagFactor"/>
</dbReference>
<keyword evidence="3" id="KW-0964">Secreted</keyword>
<dbReference type="SMART" id="SM00231">
    <property type="entry name" value="FA58C"/>
    <property type="match status" value="1"/>
</dbReference>
<evidence type="ECO:0000256" key="2">
    <source>
        <dbReference type="ARBA" id="ARBA00004613"/>
    </source>
</evidence>
<comment type="subcellular location">
    <subcellularLocation>
        <location evidence="1">Endomembrane system</location>
        <topology evidence="1">Peripheral membrane protein</topology>
    </subcellularLocation>
    <subcellularLocation>
        <location evidence="2">Secreted</location>
    </subcellularLocation>
</comment>
<keyword evidence="7" id="KW-0732">Signal</keyword>
<dbReference type="SUPFAM" id="SSF82895">
    <property type="entry name" value="TSP-1 type 1 repeat"/>
    <property type="match status" value="1"/>
</dbReference>
<evidence type="ECO:0000313" key="10">
    <source>
        <dbReference type="Proteomes" id="UP000594262"/>
    </source>
</evidence>
<dbReference type="PANTHER" id="PTHR46806">
    <property type="entry name" value="F5/8 TYPE C DOMAIN-CONTAINING PROTEIN"/>
    <property type="match status" value="1"/>
</dbReference>
<organism evidence="9 10">
    <name type="scientific">Clytia hemisphaerica</name>
    <dbReference type="NCBI Taxonomy" id="252671"/>
    <lineage>
        <taxon>Eukaryota</taxon>
        <taxon>Metazoa</taxon>
        <taxon>Cnidaria</taxon>
        <taxon>Hydrozoa</taxon>
        <taxon>Hydroidolina</taxon>
        <taxon>Leptothecata</taxon>
        <taxon>Obeliida</taxon>
        <taxon>Clytiidae</taxon>
        <taxon>Clytia</taxon>
    </lineage>
</organism>
<evidence type="ECO:0000256" key="7">
    <source>
        <dbReference type="SAM" id="SignalP"/>
    </source>
</evidence>
<dbReference type="Proteomes" id="UP000594262">
    <property type="component" value="Unplaced"/>
</dbReference>
<protein>
    <recommendedName>
        <fullName evidence="8">F5/8 type C domain-containing protein</fullName>
    </recommendedName>
</protein>
<evidence type="ECO:0000259" key="8">
    <source>
        <dbReference type="PROSITE" id="PS50022"/>
    </source>
</evidence>
<dbReference type="SUPFAM" id="SSF49785">
    <property type="entry name" value="Galactose-binding domain-like"/>
    <property type="match status" value="1"/>
</dbReference>
<dbReference type="AlphaFoldDB" id="A0A7M5XAB1"/>
<dbReference type="InterPro" id="IPR008979">
    <property type="entry name" value="Galactose-bd-like_sf"/>
</dbReference>
<keyword evidence="5" id="KW-0472">Membrane</keyword>
<dbReference type="GO" id="GO:0038023">
    <property type="term" value="F:signaling receptor activity"/>
    <property type="evidence" value="ECO:0007669"/>
    <property type="project" value="TreeGrafter"/>
</dbReference>
<evidence type="ECO:0000256" key="6">
    <source>
        <dbReference type="ARBA" id="ARBA00023157"/>
    </source>
</evidence>
<dbReference type="InterPro" id="IPR036383">
    <property type="entry name" value="TSP1_rpt_sf"/>
</dbReference>
<keyword evidence="6" id="KW-1015">Disulfide bond</keyword>
<dbReference type="GO" id="GO:0012505">
    <property type="term" value="C:endomembrane system"/>
    <property type="evidence" value="ECO:0007669"/>
    <property type="project" value="UniProtKB-SubCell"/>
</dbReference>
<dbReference type="OrthoDB" id="5955942at2759"/>
<evidence type="ECO:0000256" key="4">
    <source>
        <dbReference type="ARBA" id="ARBA00022889"/>
    </source>
</evidence>
<dbReference type="Pfam" id="PF00754">
    <property type="entry name" value="F5_F8_type_C"/>
    <property type="match status" value="1"/>
</dbReference>
<evidence type="ECO:0000256" key="1">
    <source>
        <dbReference type="ARBA" id="ARBA00004184"/>
    </source>
</evidence>
<dbReference type="PANTHER" id="PTHR46806:SF5">
    <property type="entry name" value="F5_8 TYPE C DOMAIN-CONTAINING PROTEIN"/>
    <property type="match status" value="1"/>
</dbReference>
<accession>A0A7M5XAB1</accession>
<name>A0A7M5XAB1_9CNID</name>
<dbReference type="GO" id="GO:0005576">
    <property type="term" value="C:extracellular region"/>
    <property type="evidence" value="ECO:0007669"/>
    <property type="project" value="UniProtKB-SubCell"/>
</dbReference>
<dbReference type="Gene3D" id="2.20.100.10">
    <property type="entry name" value="Thrombospondin type-1 (TSP1) repeat"/>
    <property type="match status" value="1"/>
</dbReference>